<gene>
    <name evidence="1" type="ORF">PMAYCL1PPCAC_26294</name>
</gene>
<feature type="non-terminal residue" evidence="1">
    <location>
        <position position="1"/>
    </location>
</feature>
<evidence type="ECO:0000313" key="2">
    <source>
        <dbReference type="Proteomes" id="UP001328107"/>
    </source>
</evidence>
<name>A0AAN5I959_9BILA</name>
<dbReference type="AlphaFoldDB" id="A0AAN5I959"/>
<evidence type="ECO:0000313" key="1">
    <source>
        <dbReference type="EMBL" id="GMR56099.1"/>
    </source>
</evidence>
<proteinExistence type="predicted"/>
<comment type="caution">
    <text evidence="1">The sequence shown here is derived from an EMBL/GenBank/DDBJ whole genome shotgun (WGS) entry which is preliminary data.</text>
</comment>
<dbReference type="Proteomes" id="UP001328107">
    <property type="component" value="Unassembled WGS sequence"/>
</dbReference>
<reference evidence="2" key="1">
    <citation type="submission" date="2022-10" db="EMBL/GenBank/DDBJ databases">
        <title>Genome assembly of Pristionchus species.</title>
        <authorList>
            <person name="Yoshida K."/>
            <person name="Sommer R.J."/>
        </authorList>
    </citation>
    <scope>NUCLEOTIDE SEQUENCE [LARGE SCALE GENOMIC DNA]</scope>
    <source>
        <strain evidence="2">RS5460</strain>
    </source>
</reference>
<feature type="non-terminal residue" evidence="1">
    <location>
        <position position="138"/>
    </location>
</feature>
<dbReference type="EMBL" id="BTRK01000005">
    <property type="protein sequence ID" value="GMR56099.1"/>
    <property type="molecule type" value="Genomic_DNA"/>
</dbReference>
<protein>
    <submittedName>
        <fullName evidence="1">Uncharacterized protein</fullName>
    </submittedName>
</protein>
<organism evidence="1 2">
    <name type="scientific">Pristionchus mayeri</name>
    <dbReference type="NCBI Taxonomy" id="1317129"/>
    <lineage>
        <taxon>Eukaryota</taxon>
        <taxon>Metazoa</taxon>
        <taxon>Ecdysozoa</taxon>
        <taxon>Nematoda</taxon>
        <taxon>Chromadorea</taxon>
        <taxon>Rhabditida</taxon>
        <taxon>Rhabditina</taxon>
        <taxon>Diplogasteromorpha</taxon>
        <taxon>Diplogasteroidea</taxon>
        <taxon>Neodiplogasteridae</taxon>
        <taxon>Pristionchus</taxon>
    </lineage>
</organism>
<sequence>AEMARIIFENSKQQEAAEAAPLSVITANADKPSDGKALTEAAVDRDRPIRTHAEYLAEKPTNVTESMRTEIAIYAAKNDLKPDAKMTIYENGDVRIEDIGEMKFMQENIDGKERIMKRREYPSNVFMPVVEEKVTAVL</sequence>
<keyword evidence="2" id="KW-1185">Reference proteome</keyword>
<accession>A0AAN5I959</accession>